<dbReference type="Pfam" id="PF21880">
    <property type="entry name" value="DUF6916"/>
    <property type="match status" value="1"/>
</dbReference>
<reference evidence="2 3" key="1">
    <citation type="submission" date="2019-12" db="EMBL/GenBank/DDBJ databases">
        <title>Shinella kummerowiae sp. nov., a symbiotic bacterium isolated from root nodules of the herbal legume Kummerowia stipulacea.</title>
        <authorList>
            <person name="Gao J."/>
        </authorList>
    </citation>
    <scope>NUCLEOTIDE SEQUENCE [LARGE SCALE GENOMIC DNA]</scope>
    <source>
        <strain evidence="2 3">CCBAU 25048</strain>
    </source>
</reference>
<gene>
    <name evidence="2" type="ORF">GR138_27730</name>
</gene>
<dbReference type="RefSeq" id="WP_160862477.1">
    <property type="nucleotide sequence ID" value="NZ_WUMK01000014.1"/>
</dbReference>
<dbReference type="AlphaFoldDB" id="A0A6N8SKZ1"/>
<organism evidence="2 3">
    <name type="scientific">Shinella kummerowiae</name>
    <dbReference type="NCBI Taxonomy" id="417745"/>
    <lineage>
        <taxon>Bacteria</taxon>
        <taxon>Pseudomonadati</taxon>
        <taxon>Pseudomonadota</taxon>
        <taxon>Alphaproteobacteria</taxon>
        <taxon>Hyphomicrobiales</taxon>
        <taxon>Rhizobiaceae</taxon>
        <taxon>Shinella</taxon>
    </lineage>
</organism>
<feature type="domain" description="DUF6916" evidence="1">
    <location>
        <begin position="4"/>
        <end position="96"/>
    </location>
</feature>
<proteinExistence type="predicted"/>
<evidence type="ECO:0000313" key="2">
    <source>
        <dbReference type="EMBL" id="MXN48997.1"/>
    </source>
</evidence>
<dbReference type="Proteomes" id="UP000435802">
    <property type="component" value="Unassembled WGS sequence"/>
</dbReference>
<keyword evidence="3" id="KW-1185">Reference proteome</keyword>
<dbReference type="OrthoDB" id="8926597at2"/>
<dbReference type="EMBL" id="WUMK01000014">
    <property type="protein sequence ID" value="MXN48997.1"/>
    <property type="molecule type" value="Genomic_DNA"/>
</dbReference>
<comment type="caution">
    <text evidence="2">The sequence shown here is derived from an EMBL/GenBank/DDBJ whole genome shotgun (WGS) entry which is preliminary data.</text>
</comment>
<evidence type="ECO:0000313" key="3">
    <source>
        <dbReference type="Proteomes" id="UP000435802"/>
    </source>
</evidence>
<dbReference type="InterPro" id="IPR054209">
    <property type="entry name" value="DUF6916"/>
</dbReference>
<protein>
    <recommendedName>
        <fullName evidence="1">DUF6916 domain-containing protein</fullName>
    </recommendedName>
</protein>
<sequence>MDVLTLQNFAGCVGQAFDLSLGESTVPLTLSEARPSAQQILPGMRREPFSLLFRSHSAIVLPQQIYRLKNMSLGILDIFLVPVARDKDGIVYQAVFN</sequence>
<name>A0A6N8SKZ1_9HYPH</name>
<accession>A0A6N8SKZ1</accession>
<evidence type="ECO:0000259" key="1">
    <source>
        <dbReference type="Pfam" id="PF21880"/>
    </source>
</evidence>